<keyword evidence="5 6" id="KW-0472">Membrane</keyword>
<dbReference type="PANTHER" id="PTHR42920:SF11">
    <property type="entry name" value="INNER MEMBRANE PROTEIN YTFF"/>
    <property type="match status" value="1"/>
</dbReference>
<feature type="domain" description="EamA" evidence="7">
    <location>
        <begin position="156"/>
        <end position="291"/>
    </location>
</feature>
<keyword evidence="3 6" id="KW-0812">Transmembrane</keyword>
<protein>
    <recommendedName>
        <fullName evidence="7">EamA domain-containing protein</fullName>
    </recommendedName>
</protein>
<comment type="subcellular location">
    <subcellularLocation>
        <location evidence="1">Cell membrane</location>
        <topology evidence="1">Multi-pass membrane protein</topology>
    </subcellularLocation>
</comment>
<evidence type="ECO:0000256" key="3">
    <source>
        <dbReference type="ARBA" id="ARBA00022692"/>
    </source>
</evidence>
<evidence type="ECO:0000256" key="2">
    <source>
        <dbReference type="ARBA" id="ARBA00022475"/>
    </source>
</evidence>
<dbReference type="InterPro" id="IPR037185">
    <property type="entry name" value="EmrE-like"/>
</dbReference>
<dbReference type="Pfam" id="PF00892">
    <property type="entry name" value="EamA"/>
    <property type="match status" value="2"/>
</dbReference>
<dbReference type="InterPro" id="IPR000620">
    <property type="entry name" value="EamA_dom"/>
</dbReference>
<accession>A0A2Z6AUY4</accession>
<dbReference type="RefSeq" id="WP_126375833.1">
    <property type="nucleotide sequence ID" value="NZ_AP017378.1"/>
</dbReference>
<sequence length="300" mass="32773">MNPLILGICLALVSTVIWSGNFIVSRGMGQLVHPATLAFMRWVTALVILLPFAARALWRERQIIRKHFKYLMATSLIGITVFNTVIYMAGRTTEALNMALISTSSPVFIILFARMFLGDPITRNKLWGVVAAIGGVVLIITRGNLSLLFEMNYAEGDLWMLLAAALFAAYSIMVRIKPKDIGATAFLAASFGMGLVMLTPWAAWEILRYGLPELTSPIMGSVLYIGLGASLVAYMCWNGAVSRIGPAQAGMVYYSLPLFSGLEAWLLLGEPVGWFHFVGGASIIGGIFLASRMPQFQPKK</sequence>
<dbReference type="OrthoDB" id="4167046at2"/>
<feature type="transmembrane region" description="Helical" evidence="6">
    <location>
        <begin position="216"/>
        <end position="237"/>
    </location>
</feature>
<name>A0A2Z6AUY4_9BACT</name>
<gene>
    <name evidence="8" type="ORF">DFE_0279</name>
</gene>
<feature type="transmembrane region" description="Helical" evidence="6">
    <location>
        <begin position="70"/>
        <end position="89"/>
    </location>
</feature>
<dbReference type="SUPFAM" id="SSF103481">
    <property type="entry name" value="Multidrug resistance efflux transporter EmrE"/>
    <property type="match status" value="2"/>
</dbReference>
<dbReference type="PANTHER" id="PTHR42920">
    <property type="entry name" value="OS03G0707200 PROTEIN-RELATED"/>
    <property type="match status" value="1"/>
</dbReference>
<feature type="transmembrane region" description="Helical" evidence="6">
    <location>
        <begin position="274"/>
        <end position="291"/>
    </location>
</feature>
<evidence type="ECO:0000256" key="6">
    <source>
        <dbReference type="SAM" id="Phobius"/>
    </source>
</evidence>
<feature type="transmembrane region" description="Helical" evidence="6">
    <location>
        <begin position="183"/>
        <end position="204"/>
    </location>
</feature>
<feature type="transmembrane region" description="Helical" evidence="6">
    <location>
        <begin position="158"/>
        <end position="176"/>
    </location>
</feature>
<evidence type="ECO:0000256" key="1">
    <source>
        <dbReference type="ARBA" id="ARBA00004651"/>
    </source>
</evidence>
<evidence type="ECO:0000256" key="4">
    <source>
        <dbReference type="ARBA" id="ARBA00022989"/>
    </source>
</evidence>
<proteinExistence type="predicted"/>
<reference evidence="8 9" key="1">
    <citation type="journal article" date="2018" name="Sci. Adv.">
        <title>Multi-heme cytochromes provide a pathway for survival in energy-limited environments.</title>
        <authorList>
            <person name="Deng X."/>
            <person name="Dohmae N."/>
            <person name="Nealson K.H."/>
            <person name="Hashimoto K."/>
            <person name="Okamoto A."/>
        </authorList>
    </citation>
    <scope>NUCLEOTIDE SEQUENCE [LARGE SCALE GENOMIC DNA]</scope>
    <source>
        <strain evidence="8 9">IS5</strain>
    </source>
</reference>
<organism evidence="8 9">
    <name type="scientific">Desulfovibrio ferrophilus</name>
    <dbReference type="NCBI Taxonomy" id="241368"/>
    <lineage>
        <taxon>Bacteria</taxon>
        <taxon>Pseudomonadati</taxon>
        <taxon>Thermodesulfobacteriota</taxon>
        <taxon>Desulfovibrionia</taxon>
        <taxon>Desulfovibrionales</taxon>
        <taxon>Desulfovibrionaceae</taxon>
        <taxon>Desulfovibrio</taxon>
    </lineage>
</organism>
<feature type="transmembrane region" description="Helical" evidence="6">
    <location>
        <begin position="35"/>
        <end position="58"/>
    </location>
</feature>
<evidence type="ECO:0000313" key="9">
    <source>
        <dbReference type="Proteomes" id="UP000269883"/>
    </source>
</evidence>
<evidence type="ECO:0000259" key="7">
    <source>
        <dbReference type="Pfam" id="PF00892"/>
    </source>
</evidence>
<evidence type="ECO:0000313" key="8">
    <source>
        <dbReference type="EMBL" id="BBD07005.1"/>
    </source>
</evidence>
<evidence type="ECO:0000256" key="5">
    <source>
        <dbReference type="ARBA" id="ARBA00023136"/>
    </source>
</evidence>
<feature type="domain" description="EamA" evidence="7">
    <location>
        <begin position="6"/>
        <end position="140"/>
    </location>
</feature>
<feature type="transmembrane region" description="Helical" evidence="6">
    <location>
        <begin position="249"/>
        <end position="268"/>
    </location>
</feature>
<dbReference type="Proteomes" id="UP000269883">
    <property type="component" value="Chromosome"/>
</dbReference>
<keyword evidence="2" id="KW-1003">Cell membrane</keyword>
<feature type="transmembrane region" description="Helical" evidence="6">
    <location>
        <begin position="95"/>
        <end position="117"/>
    </location>
</feature>
<dbReference type="AlphaFoldDB" id="A0A2Z6AUY4"/>
<dbReference type="InterPro" id="IPR051258">
    <property type="entry name" value="Diverse_Substrate_Transporter"/>
</dbReference>
<dbReference type="KEGG" id="dfl:DFE_0279"/>
<dbReference type="GO" id="GO:0005886">
    <property type="term" value="C:plasma membrane"/>
    <property type="evidence" value="ECO:0007669"/>
    <property type="project" value="UniProtKB-SubCell"/>
</dbReference>
<keyword evidence="4 6" id="KW-1133">Transmembrane helix</keyword>
<feature type="transmembrane region" description="Helical" evidence="6">
    <location>
        <begin position="126"/>
        <end position="146"/>
    </location>
</feature>
<dbReference type="EMBL" id="AP017378">
    <property type="protein sequence ID" value="BBD07005.1"/>
    <property type="molecule type" value="Genomic_DNA"/>
</dbReference>
<keyword evidence="9" id="KW-1185">Reference proteome</keyword>